<evidence type="ECO:0000256" key="1">
    <source>
        <dbReference type="SAM" id="MobiDB-lite"/>
    </source>
</evidence>
<evidence type="ECO:0000313" key="3">
    <source>
        <dbReference type="Proteomes" id="UP001151752"/>
    </source>
</evidence>
<dbReference type="GO" id="GO:0003700">
    <property type="term" value="F:DNA-binding transcription factor activity"/>
    <property type="evidence" value="ECO:0007669"/>
    <property type="project" value="InterPro"/>
</dbReference>
<proteinExistence type="predicted"/>
<feature type="region of interest" description="Disordered" evidence="1">
    <location>
        <begin position="124"/>
        <end position="170"/>
    </location>
</feature>
<comment type="caution">
    <text evidence="2">The sequence shown here is derived from an EMBL/GenBank/DDBJ whole genome shotgun (WGS) entry which is preliminary data.</text>
</comment>
<dbReference type="EMBL" id="JAPFFM010000001">
    <property type="protein sequence ID" value="KAJ6778810.1"/>
    <property type="molecule type" value="Genomic_DNA"/>
</dbReference>
<reference evidence="2" key="1">
    <citation type="submission" date="2022-11" db="EMBL/GenBank/DDBJ databases">
        <authorList>
            <person name="Hyden B.L."/>
            <person name="Feng K."/>
            <person name="Yates T."/>
            <person name="Jawdy S."/>
            <person name="Smart L.B."/>
            <person name="Muchero W."/>
        </authorList>
    </citation>
    <scope>NUCLEOTIDE SEQUENCE</scope>
    <source>
        <tissue evidence="2">Shoot tip</tissue>
    </source>
</reference>
<dbReference type="InterPro" id="IPR045012">
    <property type="entry name" value="NLP"/>
</dbReference>
<feature type="compositionally biased region" description="Basic and acidic residues" evidence="1">
    <location>
        <begin position="133"/>
        <end position="143"/>
    </location>
</feature>
<protein>
    <submittedName>
        <fullName evidence="2">PROTEIN NLP8</fullName>
    </submittedName>
</protein>
<organism evidence="2 3">
    <name type="scientific">Salix koriyanagi</name>
    <dbReference type="NCBI Taxonomy" id="2511006"/>
    <lineage>
        <taxon>Eukaryota</taxon>
        <taxon>Viridiplantae</taxon>
        <taxon>Streptophyta</taxon>
        <taxon>Embryophyta</taxon>
        <taxon>Tracheophyta</taxon>
        <taxon>Spermatophyta</taxon>
        <taxon>Magnoliopsida</taxon>
        <taxon>eudicotyledons</taxon>
        <taxon>Gunneridae</taxon>
        <taxon>Pentapetalae</taxon>
        <taxon>rosids</taxon>
        <taxon>fabids</taxon>
        <taxon>Malpighiales</taxon>
        <taxon>Salicaceae</taxon>
        <taxon>Saliceae</taxon>
        <taxon>Salix</taxon>
    </lineage>
</organism>
<dbReference type="AlphaFoldDB" id="A0A9Q0X7J3"/>
<reference evidence="2" key="2">
    <citation type="journal article" date="2023" name="Int. J. Mol. Sci.">
        <title>De Novo Assembly and Annotation of 11 Diverse Shrub Willow (Salix) Genomes Reveals Novel Gene Organization in Sex-Linked Regions.</title>
        <authorList>
            <person name="Hyden B."/>
            <person name="Feng K."/>
            <person name="Yates T.B."/>
            <person name="Jawdy S."/>
            <person name="Cereghino C."/>
            <person name="Smart L.B."/>
            <person name="Muchero W."/>
        </authorList>
    </citation>
    <scope>NUCLEOTIDE SEQUENCE</scope>
    <source>
        <tissue evidence="2">Shoot tip</tissue>
    </source>
</reference>
<name>A0A9Q0X7J3_9ROSI</name>
<dbReference type="Proteomes" id="UP001151752">
    <property type="component" value="Chromosome 16"/>
</dbReference>
<feature type="compositionally biased region" description="Low complexity" evidence="1">
    <location>
        <begin position="155"/>
        <end position="170"/>
    </location>
</feature>
<dbReference type="PANTHER" id="PTHR32002:SF73">
    <property type="entry name" value="FACTOR, PUTATIVE-RELATED"/>
    <property type="match status" value="1"/>
</dbReference>
<accession>A0A9Q0X7J3</accession>
<sequence>MITHWDDSVAELDHKQVISELGKLQQNYRPASNTEGDGVSSAYGRRLSFSSRKTGKKRRTKTDIQTISLEVLRQYFAGSLKDAAQSLSVCPYYSQKNMQTARNHTMAFSKDQEAFPELSCTKLSSHAPSSSFRRSDNSKHSDSPPDDTIISGTASKSHSSPCSRSSCSSNCCSARAQQHVNGNGAFTGRNLEWGFKEDLQ</sequence>
<feature type="region of interest" description="Disordered" evidence="1">
    <location>
        <begin position="28"/>
        <end position="61"/>
    </location>
</feature>
<gene>
    <name evidence="2" type="ORF">OIU74_002566</name>
</gene>
<evidence type="ECO:0000313" key="2">
    <source>
        <dbReference type="EMBL" id="KAJ6778810.1"/>
    </source>
</evidence>
<dbReference type="PANTHER" id="PTHR32002">
    <property type="entry name" value="PROTEIN NLP8"/>
    <property type="match status" value="1"/>
</dbReference>
<feature type="region of interest" description="Disordered" evidence="1">
    <location>
        <begin position="181"/>
        <end position="200"/>
    </location>
</feature>
<keyword evidence="3" id="KW-1185">Reference proteome</keyword>